<organism evidence="2 3">
    <name type="scientific">Pseudocercospora musae</name>
    <dbReference type="NCBI Taxonomy" id="113226"/>
    <lineage>
        <taxon>Eukaryota</taxon>
        <taxon>Fungi</taxon>
        <taxon>Dikarya</taxon>
        <taxon>Ascomycota</taxon>
        <taxon>Pezizomycotina</taxon>
        <taxon>Dothideomycetes</taxon>
        <taxon>Dothideomycetidae</taxon>
        <taxon>Mycosphaerellales</taxon>
        <taxon>Mycosphaerellaceae</taxon>
        <taxon>Pseudocercospora</taxon>
    </lineage>
</organism>
<dbReference type="Proteomes" id="UP000073492">
    <property type="component" value="Unassembled WGS sequence"/>
</dbReference>
<comment type="caution">
    <text evidence="2">The sequence shown here is derived from an EMBL/GenBank/DDBJ whole genome shotgun (WGS) entry which is preliminary data.</text>
</comment>
<keyword evidence="3" id="KW-1185">Reference proteome</keyword>
<evidence type="ECO:0000313" key="3">
    <source>
        <dbReference type="Proteomes" id="UP000073492"/>
    </source>
</evidence>
<dbReference type="EMBL" id="LFZO01000015">
    <property type="protein sequence ID" value="KXT17776.1"/>
    <property type="molecule type" value="Genomic_DNA"/>
</dbReference>
<dbReference type="OrthoDB" id="3895773at2759"/>
<protein>
    <submittedName>
        <fullName evidence="2">Uncharacterized protein</fullName>
    </submittedName>
</protein>
<dbReference type="AlphaFoldDB" id="A0A139ITA7"/>
<accession>A0A139ITA7</accession>
<proteinExistence type="predicted"/>
<reference evidence="2 3" key="1">
    <citation type="submission" date="2015-07" db="EMBL/GenBank/DDBJ databases">
        <title>Comparative genomics of the Sigatoka disease complex on banana suggests a link between parallel evolutionary changes in Pseudocercospora fijiensis and Pseudocercospora eumusae and increased virulence on the banana host.</title>
        <authorList>
            <person name="Chang T.-C."/>
            <person name="Salvucci A."/>
            <person name="Crous P.W."/>
            <person name="Stergiopoulos I."/>
        </authorList>
    </citation>
    <scope>NUCLEOTIDE SEQUENCE [LARGE SCALE GENOMIC DNA]</scope>
    <source>
        <strain evidence="2 3">CBS 116634</strain>
    </source>
</reference>
<sequence length="274" mass="31631">MADTGITVLFTRHGNRRPKARWSGCALACGWRPLPPVKRDASEGKSDDKDTAAKAKPTSALVDLDQQSCNSVRNQDTDCGAIVCDECRFHVDYDRTPAIEHSPEVVDALRDMEHQLTEDILETGRENYLEYGQISHHNIEARKACDIWWKRLKQYCLACHPYEGGFYEHFVGDRWLCLPCFFMEETKAMEEYKMAVAEHHPHIGGPRGHYERIVLCRCGERAHEWSNEFCKYCNGRLTSDPYFERRILLPRILSQLGHEKKRRGELAEIYAQLG</sequence>
<evidence type="ECO:0000313" key="2">
    <source>
        <dbReference type="EMBL" id="KXT17776.1"/>
    </source>
</evidence>
<name>A0A139ITA7_9PEZI</name>
<feature type="compositionally biased region" description="Basic and acidic residues" evidence="1">
    <location>
        <begin position="37"/>
        <end position="53"/>
    </location>
</feature>
<gene>
    <name evidence="2" type="ORF">AC579_3618</name>
</gene>
<evidence type="ECO:0000256" key="1">
    <source>
        <dbReference type="SAM" id="MobiDB-lite"/>
    </source>
</evidence>
<feature type="region of interest" description="Disordered" evidence="1">
    <location>
        <begin position="37"/>
        <end position="58"/>
    </location>
</feature>